<sequence length="234" mass="26142">MKVLVFDIASDYAHFRKPYTTTSALTYSVPPRTAIVGLLGNIIGVQSGGFGRSEQSSYFEARGLKTGVRVLRSVRKTTFNLKYLHTKSGGSILVPVECVVSPNYRIYVTGNTQLLSVLKGKLENCETHFTPCLGISEFIASIDYIGEYEANDVNGEVLVDSIVYLFDEGEIRFESGLNLFRETHAIYMDNDRRVQSYSEIAYEEDGKRILLLKNPSQSEIVKLNGAEEEVVMLV</sequence>
<name>A0A7C1CY28_9BACT</name>
<dbReference type="GO" id="GO:0051607">
    <property type="term" value="P:defense response to virus"/>
    <property type="evidence" value="ECO:0007669"/>
    <property type="project" value="UniProtKB-KW"/>
</dbReference>
<dbReference type="NCBIfam" id="TIGR02593">
    <property type="entry name" value="CRISPR_cas5"/>
    <property type="match status" value="1"/>
</dbReference>
<proteinExistence type="predicted"/>
<dbReference type="Gene3D" id="3.30.70.2660">
    <property type="match status" value="1"/>
</dbReference>
<evidence type="ECO:0000256" key="1">
    <source>
        <dbReference type="ARBA" id="ARBA00023118"/>
    </source>
</evidence>
<dbReference type="AlphaFoldDB" id="A0A7C1CY28"/>
<dbReference type="InterPro" id="IPR021124">
    <property type="entry name" value="CRISPR-assoc_prot_Cas5"/>
</dbReference>
<dbReference type="Proteomes" id="UP000886198">
    <property type="component" value="Unassembled WGS sequence"/>
</dbReference>
<dbReference type="InterPro" id="IPR013421">
    <property type="entry name" value="CRISPR-assoc_prot_Cas5_HALMA"/>
</dbReference>
<comment type="caution">
    <text evidence="2">The sequence shown here is derived from an EMBL/GenBank/DDBJ whole genome shotgun (WGS) entry which is preliminary data.</text>
</comment>
<organism evidence="2">
    <name type="scientific">Mesotoga infera</name>
    <dbReference type="NCBI Taxonomy" id="1236046"/>
    <lineage>
        <taxon>Bacteria</taxon>
        <taxon>Thermotogati</taxon>
        <taxon>Thermotogota</taxon>
        <taxon>Thermotogae</taxon>
        <taxon>Kosmotogales</taxon>
        <taxon>Kosmotogaceae</taxon>
        <taxon>Mesotoga</taxon>
    </lineage>
</organism>
<dbReference type="GO" id="GO:0043571">
    <property type="term" value="P:maintenance of CRISPR repeat elements"/>
    <property type="evidence" value="ECO:0007669"/>
    <property type="project" value="InterPro"/>
</dbReference>
<dbReference type="InterPro" id="IPR013422">
    <property type="entry name" value="CRISPR-assoc_prot_Cas5_N"/>
</dbReference>
<dbReference type="Pfam" id="PF09704">
    <property type="entry name" value="Cas_Cas5d"/>
    <property type="match status" value="1"/>
</dbReference>
<keyword evidence="1" id="KW-0051">Antiviral defense</keyword>
<evidence type="ECO:0000313" key="2">
    <source>
        <dbReference type="EMBL" id="HDP77353.1"/>
    </source>
</evidence>
<accession>A0A7C1CY28</accession>
<reference evidence="2" key="1">
    <citation type="journal article" date="2020" name="mSystems">
        <title>Genome- and Community-Level Interaction Insights into Carbon Utilization and Element Cycling Functions of Hydrothermarchaeota in Hydrothermal Sediment.</title>
        <authorList>
            <person name="Zhou Z."/>
            <person name="Liu Y."/>
            <person name="Xu W."/>
            <person name="Pan J."/>
            <person name="Luo Z.H."/>
            <person name="Li M."/>
        </authorList>
    </citation>
    <scope>NUCLEOTIDE SEQUENCE [LARGE SCALE GENOMIC DNA]</scope>
    <source>
        <strain evidence="2">SpSt-1179</strain>
    </source>
</reference>
<gene>
    <name evidence="2" type="primary">cas5b</name>
    <name evidence="2" type="ORF">ENN47_04050</name>
</gene>
<dbReference type="NCBIfam" id="TIGR02592">
    <property type="entry name" value="cas_Cas5h"/>
    <property type="match status" value="1"/>
</dbReference>
<dbReference type="EMBL" id="DSBT01000119">
    <property type="protein sequence ID" value="HDP77353.1"/>
    <property type="molecule type" value="Genomic_DNA"/>
</dbReference>
<protein>
    <submittedName>
        <fullName evidence="2">Type I-B CRISPR-associated protein Cas5</fullName>
    </submittedName>
</protein>